<keyword evidence="3" id="KW-0677">Repeat</keyword>
<feature type="non-terminal residue" evidence="8">
    <location>
        <position position="100"/>
    </location>
</feature>
<feature type="disulfide bond" evidence="5">
    <location>
        <begin position="47"/>
        <end position="68"/>
    </location>
</feature>
<dbReference type="Pfam" id="PF00193">
    <property type="entry name" value="Xlink"/>
    <property type="match status" value="1"/>
</dbReference>
<name>A0ABM1LEH0_GEKJA</name>
<accession>A0ABM1LEH0</accession>
<dbReference type="RefSeq" id="XP_015284357.1">
    <property type="nucleotide sequence ID" value="XM_015428871.1"/>
</dbReference>
<keyword evidence="7" id="KW-1185">Reference proteome</keyword>
<protein>
    <submittedName>
        <fullName evidence="8">Hyaluronan and proteoglycan link protein 1-like</fullName>
    </submittedName>
</protein>
<dbReference type="PROSITE" id="PS50963">
    <property type="entry name" value="LINK_2"/>
    <property type="match status" value="1"/>
</dbReference>
<dbReference type="InterPro" id="IPR016187">
    <property type="entry name" value="CTDL_fold"/>
</dbReference>
<evidence type="ECO:0000259" key="6">
    <source>
        <dbReference type="PROSITE" id="PS50963"/>
    </source>
</evidence>
<sequence>VIFPYHPRLGRYSLNFHEAQKACLEQDGILASYDQLHEAWLEGMDWCNAGWLDDGSVQYPISRPREECGQKETPVGVRNYGYRHKDEEHYDAFCFTSNLN</sequence>
<dbReference type="InterPro" id="IPR050691">
    <property type="entry name" value="Hyaluronan_bind_Proteoglycan"/>
</dbReference>
<dbReference type="PROSITE" id="PS01241">
    <property type="entry name" value="LINK_1"/>
    <property type="match status" value="1"/>
</dbReference>
<keyword evidence="4 5" id="KW-1015">Disulfide bond</keyword>
<evidence type="ECO:0000313" key="8">
    <source>
        <dbReference type="RefSeq" id="XP_015284357.1"/>
    </source>
</evidence>
<evidence type="ECO:0000256" key="3">
    <source>
        <dbReference type="ARBA" id="ARBA00022737"/>
    </source>
</evidence>
<gene>
    <name evidence="8" type="primary">LOC107125450</name>
</gene>
<reference evidence="8" key="1">
    <citation type="submission" date="2025-08" db="UniProtKB">
        <authorList>
            <consortium name="RefSeq"/>
        </authorList>
    </citation>
    <scope>IDENTIFICATION</scope>
</reference>
<keyword evidence="2" id="KW-0964">Secreted</keyword>
<feature type="non-terminal residue" evidence="8">
    <location>
        <position position="1"/>
    </location>
</feature>
<evidence type="ECO:0000256" key="1">
    <source>
        <dbReference type="ARBA" id="ARBA00004613"/>
    </source>
</evidence>
<proteinExistence type="predicted"/>
<dbReference type="Proteomes" id="UP000694871">
    <property type="component" value="Unplaced"/>
</dbReference>
<dbReference type="InterPro" id="IPR016186">
    <property type="entry name" value="C-type_lectin-like/link_sf"/>
</dbReference>
<evidence type="ECO:0000256" key="5">
    <source>
        <dbReference type="PROSITE-ProRule" id="PRU00323"/>
    </source>
</evidence>
<feature type="domain" description="Link" evidence="6">
    <location>
        <begin position="1"/>
        <end position="96"/>
    </location>
</feature>
<dbReference type="PANTHER" id="PTHR22804:SF11">
    <property type="entry name" value="HYALURONAN AND PROTEOGLYCAN LINK PROTEIN 4"/>
    <property type="match status" value="1"/>
</dbReference>
<dbReference type="Gene3D" id="3.10.100.10">
    <property type="entry name" value="Mannose-Binding Protein A, subunit A"/>
    <property type="match status" value="1"/>
</dbReference>
<evidence type="ECO:0000256" key="2">
    <source>
        <dbReference type="ARBA" id="ARBA00022525"/>
    </source>
</evidence>
<dbReference type="SUPFAM" id="SSF56436">
    <property type="entry name" value="C-type lectin-like"/>
    <property type="match status" value="1"/>
</dbReference>
<dbReference type="SMART" id="SM00445">
    <property type="entry name" value="LINK"/>
    <property type="match status" value="1"/>
</dbReference>
<comment type="subcellular location">
    <subcellularLocation>
        <location evidence="1">Secreted</location>
    </subcellularLocation>
</comment>
<evidence type="ECO:0000313" key="7">
    <source>
        <dbReference type="Proteomes" id="UP000694871"/>
    </source>
</evidence>
<comment type="caution">
    <text evidence="5">Lacks conserved residue(s) required for the propagation of feature annotation.</text>
</comment>
<dbReference type="InterPro" id="IPR000538">
    <property type="entry name" value="Link_dom"/>
</dbReference>
<dbReference type="PANTHER" id="PTHR22804">
    <property type="entry name" value="AGGRECAN/VERSICAN PROTEOGLYCAN"/>
    <property type="match status" value="1"/>
</dbReference>
<organism evidence="7 8">
    <name type="scientific">Gekko japonicus</name>
    <name type="common">Schlegel's Japanese gecko</name>
    <dbReference type="NCBI Taxonomy" id="146911"/>
    <lineage>
        <taxon>Eukaryota</taxon>
        <taxon>Metazoa</taxon>
        <taxon>Chordata</taxon>
        <taxon>Craniata</taxon>
        <taxon>Vertebrata</taxon>
        <taxon>Euteleostomi</taxon>
        <taxon>Lepidosauria</taxon>
        <taxon>Squamata</taxon>
        <taxon>Bifurcata</taxon>
        <taxon>Gekkota</taxon>
        <taxon>Gekkonidae</taxon>
        <taxon>Gekkoninae</taxon>
        <taxon>Gekko</taxon>
    </lineage>
</organism>
<dbReference type="PRINTS" id="PR01265">
    <property type="entry name" value="LINKMODULE"/>
</dbReference>
<evidence type="ECO:0000256" key="4">
    <source>
        <dbReference type="ARBA" id="ARBA00023157"/>
    </source>
</evidence>
<dbReference type="GeneID" id="107125450"/>